<name>A0A0D2H1T1_CLAB1</name>
<organism evidence="2 3">
    <name type="scientific">Cladophialophora bantiana (strain ATCC 10958 / CBS 173.52 / CDC B-1940 / NIH 8579)</name>
    <name type="common">Xylohypha bantiana</name>
    <dbReference type="NCBI Taxonomy" id="1442370"/>
    <lineage>
        <taxon>Eukaryota</taxon>
        <taxon>Fungi</taxon>
        <taxon>Dikarya</taxon>
        <taxon>Ascomycota</taxon>
        <taxon>Pezizomycotina</taxon>
        <taxon>Eurotiomycetes</taxon>
        <taxon>Chaetothyriomycetidae</taxon>
        <taxon>Chaetothyriales</taxon>
        <taxon>Herpotrichiellaceae</taxon>
        <taxon>Cladophialophora</taxon>
    </lineage>
</organism>
<dbReference type="HOGENOM" id="CLU_052681_0_0_1"/>
<evidence type="ECO:0000256" key="1">
    <source>
        <dbReference type="SAM" id="SignalP"/>
    </source>
</evidence>
<evidence type="ECO:0000313" key="2">
    <source>
        <dbReference type="EMBL" id="KIW87243.1"/>
    </source>
</evidence>
<evidence type="ECO:0008006" key="4">
    <source>
        <dbReference type="Google" id="ProtNLM"/>
    </source>
</evidence>
<dbReference type="Proteomes" id="UP000053789">
    <property type="component" value="Unassembled WGS sequence"/>
</dbReference>
<sequence>MILSLLLLSFLSFGFSLASLPKVWFPEYFETDPKFQADYPTWKGVVDQAFQDAVTLARVVVLTGNACDPAFLRYFQEQDYGFVQALFARIANVRPPKNTDTPEEVLAMLQNTNPADTLSPVWDKLLLSFLDYPKSPWDIPAGGSCNMQGVNGYLTYDGKAPREENDPARSDYPNVSGYLGMCPKAINWQTCVDLATTENPPDWARKGPGQDFTSGWSCDGLGDRDTGDMRTIGSSLLHEMLHASSLALRQWPELFKSNSVYSQVIDGGGQFGPQIADYKLAGSFPDPYGPFNAAKLAKFAKNSRTGYSQAIQNADNYVWYANSKYWSWKCKRPFGAAASEADNQFNEFRARGPPMYGQWNQPLPDS</sequence>
<proteinExistence type="predicted"/>
<gene>
    <name evidence="2" type="ORF">Z519_12146</name>
</gene>
<dbReference type="GO" id="GO:0008237">
    <property type="term" value="F:metallopeptidase activity"/>
    <property type="evidence" value="ECO:0007669"/>
    <property type="project" value="InterPro"/>
</dbReference>
<accession>A0A0D2H1T1</accession>
<dbReference type="Gene3D" id="3.40.390.10">
    <property type="entry name" value="Collagenase (Catalytic Domain)"/>
    <property type="match status" value="1"/>
</dbReference>
<dbReference type="EMBL" id="KN847005">
    <property type="protein sequence ID" value="KIW87243.1"/>
    <property type="molecule type" value="Genomic_DNA"/>
</dbReference>
<dbReference type="AlphaFoldDB" id="A0A0D2H1T1"/>
<reference evidence="2" key="1">
    <citation type="submission" date="2015-01" db="EMBL/GenBank/DDBJ databases">
        <title>The Genome Sequence of Cladophialophora bantiana CBS 173.52.</title>
        <authorList>
            <consortium name="The Broad Institute Genomics Platform"/>
            <person name="Cuomo C."/>
            <person name="de Hoog S."/>
            <person name="Gorbushina A."/>
            <person name="Stielow B."/>
            <person name="Teixiera M."/>
            <person name="Abouelleil A."/>
            <person name="Chapman S.B."/>
            <person name="Priest M."/>
            <person name="Young S.K."/>
            <person name="Wortman J."/>
            <person name="Nusbaum C."/>
            <person name="Birren B."/>
        </authorList>
    </citation>
    <scope>NUCLEOTIDE SEQUENCE [LARGE SCALE GENOMIC DNA]</scope>
    <source>
        <strain evidence="2">CBS 173.52</strain>
    </source>
</reference>
<protein>
    <recommendedName>
        <fullName evidence="4">Lysine-specific metallo-endopeptidase domain-containing protein</fullName>
    </recommendedName>
</protein>
<dbReference type="InterPro" id="IPR024079">
    <property type="entry name" value="MetalloPept_cat_dom_sf"/>
</dbReference>
<feature type="chain" id="PRO_5002254372" description="Lysine-specific metallo-endopeptidase domain-containing protein" evidence="1">
    <location>
        <begin position="19"/>
        <end position="366"/>
    </location>
</feature>
<dbReference type="OrthoDB" id="4129415at2759"/>
<dbReference type="RefSeq" id="XP_016613912.1">
    <property type="nucleotide sequence ID" value="XM_016769853.1"/>
</dbReference>
<dbReference type="GeneID" id="27705074"/>
<feature type="signal peptide" evidence="1">
    <location>
        <begin position="1"/>
        <end position="18"/>
    </location>
</feature>
<keyword evidence="1" id="KW-0732">Signal</keyword>
<evidence type="ECO:0000313" key="3">
    <source>
        <dbReference type="Proteomes" id="UP000053789"/>
    </source>
</evidence>
<keyword evidence="3" id="KW-1185">Reference proteome</keyword>
<dbReference type="VEuPathDB" id="FungiDB:Z519_12146"/>